<comment type="similarity">
    <text evidence="1">Belongs to the LysR transcriptional regulatory family.</text>
</comment>
<keyword evidence="7" id="KW-1185">Reference proteome</keyword>
<dbReference type="InterPro" id="IPR005119">
    <property type="entry name" value="LysR_subst-bd"/>
</dbReference>
<proteinExistence type="inferred from homology"/>
<protein>
    <submittedName>
        <fullName evidence="6">LysR family transcriptional regulator</fullName>
    </submittedName>
</protein>
<dbReference type="Gene3D" id="1.10.10.10">
    <property type="entry name" value="Winged helix-like DNA-binding domain superfamily/Winged helix DNA-binding domain"/>
    <property type="match status" value="1"/>
</dbReference>
<dbReference type="PROSITE" id="PS50931">
    <property type="entry name" value="HTH_LYSR"/>
    <property type="match status" value="1"/>
</dbReference>
<sequence length="300" mass="32933">MSVSASRLPKISLILAFKAAAELGSLAKAAAHLALTPAAISQQIRQLETLLGHALFVRTQNGVMLTESGRAYLRYVSEAFDILRMGQLSLRQAASRPALTLYALPALASKWLMPQLNHWRACCPASDLCLHGTHAQVDFSATPADFAIVFGDDRYPQLEKQRLFHDEVLPVASPALLQRFPRDRLFNQAPLIHLDWGNEGRFLPDWQSWLQARGHGEPAQQPAFTFNLTSLAIDAAVAGAGLLLGQRRLIAAELARGDLAIADSFSLPLSKPYYLAWPQRTLQQPDARALIEWLTALAAA</sequence>
<dbReference type="CDD" id="cd08432">
    <property type="entry name" value="PBP2_GcdR_TrpI_HvrB_AmpR_like"/>
    <property type="match status" value="1"/>
</dbReference>
<dbReference type="Gene3D" id="3.40.190.10">
    <property type="entry name" value="Periplasmic binding protein-like II"/>
    <property type="match status" value="2"/>
</dbReference>
<dbReference type="Pfam" id="PF03466">
    <property type="entry name" value="LysR_substrate"/>
    <property type="match status" value="1"/>
</dbReference>
<dbReference type="InterPro" id="IPR036388">
    <property type="entry name" value="WH-like_DNA-bd_sf"/>
</dbReference>
<dbReference type="InterPro" id="IPR036390">
    <property type="entry name" value="WH_DNA-bd_sf"/>
</dbReference>
<dbReference type="PANTHER" id="PTHR30537">
    <property type="entry name" value="HTH-TYPE TRANSCRIPTIONAL REGULATOR"/>
    <property type="match status" value="1"/>
</dbReference>
<reference evidence="6 7" key="1">
    <citation type="submission" date="2021-01" db="EMBL/GenBank/DDBJ databases">
        <title>Complete genome sequence of Pantoea eucrina OB49, a heavy metal tolerant bacterium with PGPR potential isolated from wheat in Algeria.</title>
        <authorList>
            <person name="Lekired A."/>
            <person name="Ouzari I.H."/>
        </authorList>
    </citation>
    <scope>NUCLEOTIDE SEQUENCE [LARGE SCALE GENOMIC DNA]</scope>
    <source>
        <strain evidence="6 7">OB49</strain>
    </source>
</reference>
<dbReference type="PANTHER" id="PTHR30537:SF74">
    <property type="entry name" value="HTH-TYPE TRANSCRIPTIONAL REGULATOR TRPI"/>
    <property type="match status" value="1"/>
</dbReference>
<gene>
    <name evidence="6" type="ORF">JJB79_09355</name>
</gene>
<evidence type="ECO:0000256" key="1">
    <source>
        <dbReference type="ARBA" id="ARBA00009437"/>
    </source>
</evidence>
<evidence type="ECO:0000256" key="4">
    <source>
        <dbReference type="ARBA" id="ARBA00023163"/>
    </source>
</evidence>
<evidence type="ECO:0000259" key="5">
    <source>
        <dbReference type="PROSITE" id="PS50931"/>
    </source>
</evidence>
<dbReference type="SUPFAM" id="SSF46785">
    <property type="entry name" value="Winged helix' DNA-binding domain"/>
    <property type="match status" value="1"/>
</dbReference>
<dbReference type="SUPFAM" id="SSF53850">
    <property type="entry name" value="Periplasmic binding protein-like II"/>
    <property type="match status" value="1"/>
</dbReference>
<organism evidence="6 7">
    <name type="scientific">Pantoea eucrina</name>
    <dbReference type="NCBI Taxonomy" id="472693"/>
    <lineage>
        <taxon>Bacteria</taxon>
        <taxon>Pseudomonadati</taxon>
        <taxon>Pseudomonadota</taxon>
        <taxon>Gammaproteobacteria</taxon>
        <taxon>Enterobacterales</taxon>
        <taxon>Erwiniaceae</taxon>
        <taxon>Pantoea</taxon>
    </lineage>
</organism>
<dbReference type="Pfam" id="PF00126">
    <property type="entry name" value="HTH_1"/>
    <property type="match status" value="1"/>
</dbReference>
<name>A0ABS1Z5D8_9GAMM</name>
<dbReference type="RefSeq" id="WP_040113604.1">
    <property type="nucleotide sequence ID" value="NZ_CP083450.1"/>
</dbReference>
<accession>A0ABS1Z5D8</accession>
<dbReference type="PRINTS" id="PR00039">
    <property type="entry name" value="HTHLYSR"/>
</dbReference>
<dbReference type="EMBL" id="JAFCXS010000005">
    <property type="protein sequence ID" value="MBM0747622.1"/>
    <property type="molecule type" value="Genomic_DNA"/>
</dbReference>
<dbReference type="GeneID" id="84693238"/>
<dbReference type="Proteomes" id="UP000809137">
    <property type="component" value="Unassembled WGS sequence"/>
</dbReference>
<keyword evidence="2" id="KW-0805">Transcription regulation</keyword>
<dbReference type="InterPro" id="IPR000847">
    <property type="entry name" value="LysR_HTH_N"/>
</dbReference>
<evidence type="ECO:0000256" key="3">
    <source>
        <dbReference type="ARBA" id="ARBA00023125"/>
    </source>
</evidence>
<comment type="caution">
    <text evidence="6">The sequence shown here is derived from an EMBL/GenBank/DDBJ whole genome shotgun (WGS) entry which is preliminary data.</text>
</comment>
<evidence type="ECO:0000313" key="6">
    <source>
        <dbReference type="EMBL" id="MBM0747622.1"/>
    </source>
</evidence>
<evidence type="ECO:0000256" key="2">
    <source>
        <dbReference type="ARBA" id="ARBA00023015"/>
    </source>
</evidence>
<evidence type="ECO:0000313" key="7">
    <source>
        <dbReference type="Proteomes" id="UP000809137"/>
    </source>
</evidence>
<feature type="domain" description="HTH lysR-type" evidence="5">
    <location>
        <begin position="9"/>
        <end position="66"/>
    </location>
</feature>
<dbReference type="InterPro" id="IPR058163">
    <property type="entry name" value="LysR-type_TF_proteobact-type"/>
</dbReference>
<keyword evidence="3" id="KW-0238">DNA-binding</keyword>
<keyword evidence="4" id="KW-0804">Transcription</keyword>